<name>A0A5N6TTV6_ASPAV</name>
<reference evidence="2 3" key="1">
    <citation type="submission" date="2019-04" db="EMBL/GenBank/DDBJ databases">
        <title>Friends and foes A comparative genomics study of 23 Aspergillus species from section Flavi.</title>
        <authorList>
            <consortium name="DOE Joint Genome Institute"/>
            <person name="Kjaerbolling I."/>
            <person name="Vesth T."/>
            <person name="Frisvad J.C."/>
            <person name="Nybo J.L."/>
            <person name="Theobald S."/>
            <person name="Kildgaard S."/>
            <person name="Isbrandt T."/>
            <person name="Kuo A."/>
            <person name="Sato A."/>
            <person name="Lyhne E.K."/>
            <person name="Kogle M.E."/>
            <person name="Wiebenga A."/>
            <person name="Kun R.S."/>
            <person name="Lubbers R.J."/>
            <person name="Makela M.R."/>
            <person name="Barry K."/>
            <person name="Chovatia M."/>
            <person name="Clum A."/>
            <person name="Daum C."/>
            <person name="Haridas S."/>
            <person name="He G."/>
            <person name="LaButti K."/>
            <person name="Lipzen A."/>
            <person name="Mondo S."/>
            <person name="Riley R."/>
            <person name="Salamov A."/>
            <person name="Simmons B.A."/>
            <person name="Magnuson J.K."/>
            <person name="Henrissat B."/>
            <person name="Mortensen U.H."/>
            <person name="Larsen T.O."/>
            <person name="Devries R.P."/>
            <person name="Grigoriev I.V."/>
            <person name="Machida M."/>
            <person name="Baker S.E."/>
            <person name="Andersen M.R."/>
        </authorList>
    </citation>
    <scope>NUCLEOTIDE SEQUENCE [LARGE SCALE GENOMIC DNA]</scope>
    <source>
        <strain evidence="2 3">IBT 18842</strain>
    </source>
</reference>
<sequence>MAERSASRAGSVETTSKRAFSQGPGSRPQPEPETTPEPGTHRKQQSSVGGQTAMHPSATIEEQPEPTAEPTVMQPEDLADVVPTMRTRDGRLDHMESHIVALARGVTDLDNDRKRWQAQARAARSGSWVTKSSRVIREELAQLEGAVRGWAEKHSVPGMAAMTSGSPEGYQRIMERLKGHCTETDWTTLTEKLGKTTAHVPTLLTQALLARDLFGSIFANPFFAFGESQEPSVAHEPRSFSFLYASMLEVNKEEAHIWRSQMLRLLATPPPNSVHNAPLREQVETTTTRLAAEFLDGPVQPLLQTTNESGMVQRTQELHQLYQGAGELAVSLWTQRSFVKCYRIEELSVFRADHPIMSPHPLHHAEAGGGASDGQPVLLMVHPAVVAFGNEYAEHYDLCKVWAKAMMVVDSHA</sequence>
<dbReference type="OrthoDB" id="4156714at2759"/>
<evidence type="ECO:0000313" key="2">
    <source>
        <dbReference type="EMBL" id="KAE8149805.1"/>
    </source>
</evidence>
<dbReference type="Proteomes" id="UP000325780">
    <property type="component" value="Unassembled WGS sequence"/>
</dbReference>
<evidence type="ECO:0000256" key="1">
    <source>
        <dbReference type="SAM" id="MobiDB-lite"/>
    </source>
</evidence>
<dbReference type="EMBL" id="ML742112">
    <property type="protein sequence ID" value="KAE8149805.1"/>
    <property type="molecule type" value="Genomic_DNA"/>
</dbReference>
<feature type="region of interest" description="Disordered" evidence="1">
    <location>
        <begin position="1"/>
        <end position="75"/>
    </location>
</feature>
<keyword evidence="3" id="KW-1185">Reference proteome</keyword>
<organism evidence="2 3">
    <name type="scientific">Aspergillus avenaceus</name>
    <dbReference type="NCBI Taxonomy" id="36643"/>
    <lineage>
        <taxon>Eukaryota</taxon>
        <taxon>Fungi</taxon>
        <taxon>Dikarya</taxon>
        <taxon>Ascomycota</taxon>
        <taxon>Pezizomycotina</taxon>
        <taxon>Eurotiomycetes</taxon>
        <taxon>Eurotiomycetidae</taxon>
        <taxon>Eurotiales</taxon>
        <taxon>Aspergillaceae</taxon>
        <taxon>Aspergillus</taxon>
        <taxon>Aspergillus subgen. Circumdati</taxon>
    </lineage>
</organism>
<gene>
    <name evidence="2" type="ORF">BDV25DRAFT_130078</name>
</gene>
<accession>A0A5N6TTV6</accession>
<evidence type="ECO:0000313" key="3">
    <source>
        <dbReference type="Proteomes" id="UP000325780"/>
    </source>
</evidence>
<protein>
    <submittedName>
        <fullName evidence="2">Uncharacterized protein</fullName>
    </submittedName>
</protein>
<proteinExistence type="predicted"/>
<dbReference type="AlphaFoldDB" id="A0A5N6TTV6"/>